<dbReference type="InterPro" id="IPR011089">
    <property type="entry name" value="GmrSD_C"/>
</dbReference>
<dbReference type="PANTHER" id="PTHR24094">
    <property type="entry name" value="SECRETED PROTEIN"/>
    <property type="match status" value="1"/>
</dbReference>
<proteinExistence type="predicted"/>
<comment type="caution">
    <text evidence="3">The sequence shown here is derived from an EMBL/GenBank/DDBJ whole genome shotgun (WGS) entry which is preliminary data.</text>
</comment>
<evidence type="ECO:0000256" key="1">
    <source>
        <dbReference type="SAM" id="SignalP"/>
    </source>
</evidence>
<accession>A0ABW3G1S8</accession>
<name>A0ABW3G1S8_9NOCA</name>
<organism evidence="3 4">
    <name type="scientific">Williamsia deligens</name>
    <dbReference type="NCBI Taxonomy" id="321325"/>
    <lineage>
        <taxon>Bacteria</taxon>
        <taxon>Bacillati</taxon>
        <taxon>Actinomycetota</taxon>
        <taxon>Actinomycetes</taxon>
        <taxon>Mycobacteriales</taxon>
        <taxon>Nocardiaceae</taxon>
        <taxon>Williamsia</taxon>
    </lineage>
</organism>
<feature type="chain" id="PRO_5046558048" evidence="1">
    <location>
        <begin position="21"/>
        <end position="226"/>
    </location>
</feature>
<evidence type="ECO:0000313" key="4">
    <source>
        <dbReference type="Proteomes" id="UP001597068"/>
    </source>
</evidence>
<dbReference type="Pfam" id="PF07510">
    <property type="entry name" value="GmrSD_C"/>
    <property type="match status" value="1"/>
</dbReference>
<gene>
    <name evidence="3" type="ORF">ACFQ04_00085</name>
</gene>
<keyword evidence="3" id="KW-0255">Endonuclease</keyword>
<evidence type="ECO:0000313" key="3">
    <source>
        <dbReference type="EMBL" id="MFD0924124.1"/>
    </source>
</evidence>
<keyword evidence="4" id="KW-1185">Reference proteome</keyword>
<keyword evidence="3" id="KW-0378">Hydrolase</keyword>
<sequence length="226" mass="24373">MSVRAWITLAVCAALAVVVAAQTVTSRPPRGPRVDAGPALAVLAQIATVPTRVHRDDYDRTAFGPAWADGSQAASAGNGCDTRDDILDRDLTDKTYVATPACPRAVAAGEMHSPYTGDFIAFRRGRDSGGTVQIDHIVPLAYAWDMGASGWDAPLRLTFANDPANLVAVDGRSNQDKSDSPPGEWLPRRRSFRCRYAVQFVVVTATYRLTVDARSAGVLRSELRRC</sequence>
<keyword evidence="1" id="KW-0732">Signal</keyword>
<keyword evidence="3" id="KW-0540">Nuclease</keyword>
<dbReference type="GO" id="GO:0004519">
    <property type="term" value="F:endonuclease activity"/>
    <property type="evidence" value="ECO:0007669"/>
    <property type="project" value="UniProtKB-KW"/>
</dbReference>
<feature type="signal peptide" evidence="1">
    <location>
        <begin position="1"/>
        <end position="20"/>
    </location>
</feature>
<protein>
    <submittedName>
        <fullName evidence="3">HNH endonuclease family protein</fullName>
    </submittedName>
</protein>
<dbReference type="PANTHER" id="PTHR24094:SF15">
    <property type="entry name" value="AMP-DEPENDENT SYNTHETASE_LIGASE DOMAIN-CONTAINING PROTEIN-RELATED"/>
    <property type="match status" value="1"/>
</dbReference>
<evidence type="ECO:0000259" key="2">
    <source>
        <dbReference type="Pfam" id="PF07510"/>
    </source>
</evidence>
<reference evidence="4" key="1">
    <citation type="journal article" date="2019" name="Int. J. Syst. Evol. Microbiol.">
        <title>The Global Catalogue of Microorganisms (GCM) 10K type strain sequencing project: providing services to taxonomists for standard genome sequencing and annotation.</title>
        <authorList>
            <consortium name="The Broad Institute Genomics Platform"/>
            <consortium name="The Broad Institute Genome Sequencing Center for Infectious Disease"/>
            <person name="Wu L."/>
            <person name="Ma J."/>
        </authorList>
    </citation>
    <scope>NUCLEOTIDE SEQUENCE [LARGE SCALE GENOMIC DNA]</scope>
    <source>
        <strain evidence="4">CCUG 50873</strain>
    </source>
</reference>
<dbReference type="EMBL" id="JBHTIL010000001">
    <property type="protein sequence ID" value="MFD0924124.1"/>
    <property type="molecule type" value="Genomic_DNA"/>
</dbReference>
<dbReference type="Proteomes" id="UP001597068">
    <property type="component" value="Unassembled WGS sequence"/>
</dbReference>
<dbReference type="RefSeq" id="WP_253648032.1">
    <property type="nucleotide sequence ID" value="NZ_BAAAMO010000002.1"/>
</dbReference>
<feature type="domain" description="GmrSD restriction endonucleases C-terminal" evidence="2">
    <location>
        <begin position="81"/>
        <end position="211"/>
    </location>
</feature>